<dbReference type="RefSeq" id="WP_283225552.1">
    <property type="nucleotide sequence ID" value="NZ_JASGBH010000017.1"/>
</dbReference>
<dbReference type="InterPro" id="IPR036388">
    <property type="entry name" value="WH-like_DNA-bd_sf"/>
</dbReference>
<comment type="caution">
    <text evidence="2">The sequence shown here is derived from an EMBL/GenBank/DDBJ whole genome shotgun (WGS) entry which is preliminary data.</text>
</comment>
<dbReference type="Gene3D" id="1.10.10.10">
    <property type="entry name" value="Winged helix-like DNA-binding domain superfamily/Winged helix DNA-binding domain"/>
    <property type="match status" value="1"/>
</dbReference>
<sequence>MSKHLLLVPSDLFPIAGDEAIERVLSILKPTQFDNPFTEPEYAPKFEKMCLRIHELNTRSVSKALIWLIECGELTANSKTSFIPITSGPINPKEIVLSERAFDEFCETMTVKLQVLQPQKTTRGSLKKTTKQQDKEITARHRKGESQNSLSKTYGVSRPTIQKIIEKNSKNANPLDGLGKR</sequence>
<evidence type="ECO:0000256" key="1">
    <source>
        <dbReference type="SAM" id="MobiDB-lite"/>
    </source>
</evidence>
<evidence type="ECO:0008006" key="4">
    <source>
        <dbReference type="Google" id="ProtNLM"/>
    </source>
</evidence>
<protein>
    <recommendedName>
        <fullName evidence="4">Mor transcription activator domain-containing protein</fullName>
    </recommendedName>
</protein>
<dbReference type="EMBL" id="JASGBH010000017">
    <property type="protein sequence ID" value="MDI9235221.1"/>
    <property type="molecule type" value="Genomic_DNA"/>
</dbReference>
<reference evidence="2" key="1">
    <citation type="submission" date="2023-05" db="EMBL/GenBank/DDBJ databases">
        <title>Limnohabitans sp. strain HM2-2 Genome sequencing and assembly.</title>
        <authorList>
            <person name="Jung Y."/>
        </authorList>
    </citation>
    <scope>NUCLEOTIDE SEQUENCE</scope>
    <source>
        <strain evidence="2">HM2-2</strain>
    </source>
</reference>
<proteinExistence type="predicted"/>
<gene>
    <name evidence="2" type="ORF">QLQ16_15390</name>
</gene>
<dbReference type="Proteomes" id="UP001431902">
    <property type="component" value="Unassembled WGS sequence"/>
</dbReference>
<evidence type="ECO:0000313" key="3">
    <source>
        <dbReference type="Proteomes" id="UP001431902"/>
    </source>
</evidence>
<organism evidence="2 3">
    <name type="scientific">Limnohabitans lacus</name>
    <dbReference type="NCBI Taxonomy" id="3045173"/>
    <lineage>
        <taxon>Bacteria</taxon>
        <taxon>Pseudomonadati</taxon>
        <taxon>Pseudomonadota</taxon>
        <taxon>Betaproteobacteria</taxon>
        <taxon>Burkholderiales</taxon>
        <taxon>Comamonadaceae</taxon>
        <taxon>Limnohabitans</taxon>
    </lineage>
</organism>
<keyword evidence="3" id="KW-1185">Reference proteome</keyword>
<name>A0ABT6XAR2_9BURK</name>
<feature type="region of interest" description="Disordered" evidence="1">
    <location>
        <begin position="120"/>
        <end position="157"/>
    </location>
</feature>
<evidence type="ECO:0000313" key="2">
    <source>
        <dbReference type="EMBL" id="MDI9235221.1"/>
    </source>
</evidence>
<accession>A0ABT6XAR2</accession>